<protein>
    <submittedName>
        <fullName evidence="3">Shootin-1</fullName>
    </submittedName>
</protein>
<feature type="compositionally biased region" description="Low complexity" evidence="1">
    <location>
        <begin position="137"/>
        <end position="163"/>
    </location>
</feature>
<feature type="region of interest" description="Disordered" evidence="1">
    <location>
        <begin position="128"/>
        <end position="167"/>
    </location>
</feature>
<reference evidence="3" key="1">
    <citation type="submission" date="2016-11" db="UniProtKB">
        <authorList>
            <consortium name="WormBaseParasite"/>
        </authorList>
    </citation>
    <scope>IDENTIFICATION</scope>
</reference>
<name>A0A1I8IDU5_9PLAT</name>
<accession>A0A1I8IDU5</accession>
<dbReference type="WBParaSite" id="maker-uti_cns_0011727-snap-gene-0.6-mRNA-1">
    <property type="protein sequence ID" value="maker-uti_cns_0011727-snap-gene-0.6-mRNA-1"/>
    <property type="gene ID" value="maker-uti_cns_0011727-snap-gene-0.6"/>
</dbReference>
<feature type="region of interest" description="Disordered" evidence="1">
    <location>
        <begin position="1"/>
        <end position="51"/>
    </location>
</feature>
<keyword evidence="2" id="KW-1185">Reference proteome</keyword>
<dbReference type="Proteomes" id="UP000095280">
    <property type="component" value="Unplaced"/>
</dbReference>
<proteinExistence type="predicted"/>
<dbReference type="AlphaFoldDB" id="A0A1I8IDU5"/>
<feature type="compositionally biased region" description="Low complexity" evidence="1">
    <location>
        <begin position="40"/>
        <end position="51"/>
    </location>
</feature>
<evidence type="ECO:0000256" key="1">
    <source>
        <dbReference type="SAM" id="MobiDB-lite"/>
    </source>
</evidence>
<feature type="compositionally biased region" description="Basic residues" evidence="1">
    <location>
        <begin position="25"/>
        <end position="34"/>
    </location>
</feature>
<organism evidence="2 3">
    <name type="scientific">Macrostomum lignano</name>
    <dbReference type="NCBI Taxonomy" id="282301"/>
    <lineage>
        <taxon>Eukaryota</taxon>
        <taxon>Metazoa</taxon>
        <taxon>Spiralia</taxon>
        <taxon>Lophotrochozoa</taxon>
        <taxon>Platyhelminthes</taxon>
        <taxon>Rhabditophora</taxon>
        <taxon>Macrostomorpha</taxon>
        <taxon>Macrostomida</taxon>
        <taxon>Macrostomidae</taxon>
        <taxon>Macrostomum</taxon>
    </lineage>
</organism>
<evidence type="ECO:0000313" key="3">
    <source>
        <dbReference type="WBParaSite" id="maker-uti_cns_0011727-snap-gene-0.6-mRNA-1"/>
    </source>
</evidence>
<sequence>NSRVPLRPTPRRSCRQHLPSPPPRQNRRFLRPHRDRVLTRRPPSSSGSQRQAWLTRWPWRWRLPKPPPPPPPSVYLGLSELPTATAASAAVVATQTGAALPTTEADLLIDELKRQLLEFDNGVRVEVKTSRKRTKNASEAGSSESPATSSSSVSQDDGSESGSPVEKSARLSAILPADDSSAAAAADCFSSCCSVCGCLAPPTCLMVSRLTGQPVASIPPY</sequence>
<evidence type="ECO:0000313" key="2">
    <source>
        <dbReference type="Proteomes" id="UP000095280"/>
    </source>
</evidence>